<proteinExistence type="predicted"/>
<evidence type="ECO:0000313" key="2">
    <source>
        <dbReference type="Proteomes" id="UP000002432"/>
    </source>
</evidence>
<dbReference type="Proteomes" id="UP000002432">
    <property type="component" value="Chromosome"/>
</dbReference>
<dbReference type="Pfam" id="PF05354">
    <property type="entry name" value="Phage_attach"/>
    <property type="match status" value="1"/>
</dbReference>
<dbReference type="HOGENOM" id="CLU_2155035_0_0_0"/>
<evidence type="ECO:0008006" key="3">
    <source>
        <dbReference type="Google" id="ProtNLM"/>
    </source>
</evidence>
<sequence length="111" mass="11824">MPTLPGGSATDSGPFGSQDLDVFFQDGSTVQRANLTKFKAHFDMPEVIEPFSVGGEVQQVMGKPQIRFASNAVPDLAPNEVLKIAGGTYRVRSVDKESDGLVSVARLAKVT</sequence>
<dbReference type="STRING" id="204669.Acid345_3170"/>
<dbReference type="OrthoDB" id="6057882at2"/>
<dbReference type="GO" id="GO:0019068">
    <property type="term" value="P:virion assembly"/>
    <property type="evidence" value="ECO:0007669"/>
    <property type="project" value="InterPro"/>
</dbReference>
<dbReference type="InterPro" id="IPR008018">
    <property type="entry name" value="Phage_tail_attach_FII"/>
</dbReference>
<keyword evidence="2" id="KW-1185">Reference proteome</keyword>
<organism evidence="1 2">
    <name type="scientific">Koribacter versatilis (strain Ellin345)</name>
    <dbReference type="NCBI Taxonomy" id="204669"/>
    <lineage>
        <taxon>Bacteria</taxon>
        <taxon>Pseudomonadati</taxon>
        <taxon>Acidobacteriota</taxon>
        <taxon>Terriglobia</taxon>
        <taxon>Terriglobales</taxon>
        <taxon>Candidatus Korobacteraceae</taxon>
        <taxon>Candidatus Korobacter</taxon>
    </lineage>
</organism>
<accession>Q1ILS9</accession>
<dbReference type="AlphaFoldDB" id="Q1ILS9"/>
<protein>
    <recommendedName>
        <fullName evidence="3">Phage head-tail adaptor</fullName>
    </recommendedName>
</protein>
<gene>
    <name evidence="1" type="ordered locus">Acid345_3170</name>
</gene>
<reference evidence="1 2" key="1">
    <citation type="journal article" date="2009" name="Appl. Environ. Microbiol.">
        <title>Three genomes from the phylum Acidobacteria provide insight into the lifestyles of these microorganisms in soils.</title>
        <authorList>
            <person name="Ward N.L."/>
            <person name="Challacombe J.F."/>
            <person name="Janssen P.H."/>
            <person name="Henrissat B."/>
            <person name="Coutinho P.M."/>
            <person name="Wu M."/>
            <person name="Xie G."/>
            <person name="Haft D.H."/>
            <person name="Sait M."/>
            <person name="Badger J."/>
            <person name="Barabote R.D."/>
            <person name="Bradley B."/>
            <person name="Brettin T.S."/>
            <person name="Brinkac L.M."/>
            <person name="Bruce D."/>
            <person name="Creasy T."/>
            <person name="Daugherty S.C."/>
            <person name="Davidsen T.M."/>
            <person name="DeBoy R.T."/>
            <person name="Detter J.C."/>
            <person name="Dodson R.J."/>
            <person name="Durkin A.S."/>
            <person name="Ganapathy A."/>
            <person name="Gwinn-Giglio M."/>
            <person name="Han C.S."/>
            <person name="Khouri H."/>
            <person name="Kiss H."/>
            <person name="Kothari S.P."/>
            <person name="Madupu R."/>
            <person name="Nelson K.E."/>
            <person name="Nelson W.C."/>
            <person name="Paulsen I."/>
            <person name="Penn K."/>
            <person name="Ren Q."/>
            <person name="Rosovitz M.J."/>
            <person name="Selengut J.D."/>
            <person name="Shrivastava S."/>
            <person name="Sullivan S.A."/>
            <person name="Tapia R."/>
            <person name="Thompson L.S."/>
            <person name="Watkins K.L."/>
            <person name="Yang Q."/>
            <person name="Yu C."/>
            <person name="Zafar N."/>
            <person name="Zhou L."/>
            <person name="Kuske C.R."/>
        </authorList>
    </citation>
    <scope>NUCLEOTIDE SEQUENCE [LARGE SCALE GENOMIC DNA]</scope>
    <source>
        <strain evidence="1 2">Ellin345</strain>
    </source>
</reference>
<dbReference type="EnsemblBacteria" id="ABF42171">
    <property type="protein sequence ID" value="ABF42171"/>
    <property type="gene ID" value="Acid345_3170"/>
</dbReference>
<dbReference type="RefSeq" id="WP_011523970.1">
    <property type="nucleotide sequence ID" value="NC_008009.1"/>
</dbReference>
<dbReference type="KEGG" id="aba:Acid345_3170"/>
<dbReference type="EMBL" id="CP000360">
    <property type="protein sequence ID" value="ABF42171.1"/>
    <property type="molecule type" value="Genomic_DNA"/>
</dbReference>
<evidence type="ECO:0000313" key="1">
    <source>
        <dbReference type="EMBL" id="ABF42171.1"/>
    </source>
</evidence>
<name>Q1ILS9_KORVE</name>